<reference evidence="1" key="2">
    <citation type="journal article" date="2015" name="Fish Shellfish Immunol.">
        <title>Early steps in the European eel (Anguilla anguilla)-Vibrio vulnificus interaction in the gills: Role of the RtxA13 toxin.</title>
        <authorList>
            <person name="Callol A."/>
            <person name="Pajuelo D."/>
            <person name="Ebbesson L."/>
            <person name="Teles M."/>
            <person name="MacKenzie S."/>
            <person name="Amaro C."/>
        </authorList>
    </citation>
    <scope>NUCLEOTIDE SEQUENCE</scope>
</reference>
<protein>
    <submittedName>
        <fullName evidence="1">Uncharacterized protein</fullName>
    </submittedName>
</protein>
<dbReference type="AlphaFoldDB" id="A0A0E9SQ26"/>
<organism evidence="1">
    <name type="scientific">Anguilla anguilla</name>
    <name type="common">European freshwater eel</name>
    <name type="synonym">Muraena anguilla</name>
    <dbReference type="NCBI Taxonomy" id="7936"/>
    <lineage>
        <taxon>Eukaryota</taxon>
        <taxon>Metazoa</taxon>
        <taxon>Chordata</taxon>
        <taxon>Craniata</taxon>
        <taxon>Vertebrata</taxon>
        <taxon>Euteleostomi</taxon>
        <taxon>Actinopterygii</taxon>
        <taxon>Neopterygii</taxon>
        <taxon>Teleostei</taxon>
        <taxon>Anguilliformes</taxon>
        <taxon>Anguillidae</taxon>
        <taxon>Anguilla</taxon>
    </lineage>
</organism>
<evidence type="ECO:0000313" key="1">
    <source>
        <dbReference type="EMBL" id="JAH43401.1"/>
    </source>
</evidence>
<accession>A0A0E9SQ26</accession>
<sequence length="21" mass="2466">MFRYSRLYCLLLGGFRGRSLG</sequence>
<name>A0A0E9SQ26_ANGAN</name>
<reference evidence="1" key="1">
    <citation type="submission" date="2014-11" db="EMBL/GenBank/DDBJ databases">
        <authorList>
            <person name="Amaro Gonzalez C."/>
        </authorList>
    </citation>
    <scope>NUCLEOTIDE SEQUENCE</scope>
</reference>
<dbReference type="EMBL" id="GBXM01065176">
    <property type="protein sequence ID" value="JAH43401.1"/>
    <property type="molecule type" value="Transcribed_RNA"/>
</dbReference>
<proteinExistence type="predicted"/>